<protein>
    <submittedName>
        <fullName evidence="2">Ferredoxin</fullName>
    </submittedName>
</protein>
<name>M2B5I0_9BACT</name>
<comment type="caution">
    <text evidence="2">The sequence shown here is derived from an EMBL/GenBank/DDBJ whole genome shotgun (WGS) entry which is preliminary data.</text>
</comment>
<reference evidence="2" key="2">
    <citation type="journal article" date="2013" name="Mar. Genomics">
        <title>Expression of sulfatases in Rhodopirellula baltica and the diversity of sulfatases in the genus Rhodopirellula.</title>
        <authorList>
            <person name="Wegner C.E."/>
            <person name="Richter-Heitmann T."/>
            <person name="Klindworth A."/>
            <person name="Klockow C."/>
            <person name="Richter M."/>
            <person name="Achstetter T."/>
            <person name="Glockner F.O."/>
            <person name="Harder J."/>
        </authorList>
    </citation>
    <scope>NUCLEOTIDE SEQUENCE [LARGE SCALE GENOMIC DNA]</scope>
    <source>
        <strain evidence="2">6C</strain>
    </source>
</reference>
<organism evidence="2 3">
    <name type="scientific">Rhodopirellula europaea 6C</name>
    <dbReference type="NCBI Taxonomy" id="1263867"/>
    <lineage>
        <taxon>Bacteria</taxon>
        <taxon>Pseudomonadati</taxon>
        <taxon>Planctomycetota</taxon>
        <taxon>Planctomycetia</taxon>
        <taxon>Pirellulales</taxon>
        <taxon>Pirellulaceae</taxon>
        <taxon>Rhodopirellula</taxon>
    </lineage>
</organism>
<gene>
    <name evidence="2" type="ORF">RE6C_02231</name>
</gene>
<dbReference type="EMBL" id="ANMO01000111">
    <property type="protein sequence ID" value="EMB16978.1"/>
    <property type="molecule type" value="Genomic_DNA"/>
</dbReference>
<evidence type="ECO:0000256" key="1">
    <source>
        <dbReference type="SAM" id="SignalP"/>
    </source>
</evidence>
<sequence length="600" mass="63591">MASVSIVVYDSLRISPVKFGPTLAGIAAACFASMVATAMAQCVPCGGCSDPCGVSAPVVSSGCGGAIGCGQGYVVPSQTYSTGVVYSSGPSVMGGSVVTSSVPARETICEPVVGYRVVMKPTYVTESRMVNVTESQPETRFRTKTVYKTVPVTEEKYRTKVVNVPKTDTKTITYSVLVPVKEEKQVEVTESVPQWSEIPEEYTVRVPTLVDVPETYTVKVPKLVDETFTYTVNVPQAVTTQKTRTVVNAVPVTKSRTIEVAVPKTTMQTVTKDYGHWEEQVVKVAAAPVASTVAYVGGCGSASSVSSACGGSCGRRSCGCGSCGGCVSKCGGCGNGYGQTYAGCGGGVSYSAPASTACGSTTSTITKRVWVPNVVTEEVPVTTSTTESQVVNYTVYEQQATQVPYECTTIVYQPETRTGSKQVVQYVDETRTRTRKEVQYNEETRTRIRKQLTYTSVTKTETIPYVTYKTEERTKEVSFTYNVPEYTVEPYTTTRYDQVAEQVVEEYTVSVPVTVTKEKKVQVCKMVPTLVEESFTPCAEPAAIGGYQSAPAINVGPSVIMGGSGASGCSTPIHYQSAPSIGSGCGSCGATVSASPCTGC</sequence>
<keyword evidence="1" id="KW-0732">Signal</keyword>
<dbReference type="InterPro" id="IPR011521">
    <property type="entry name" value="YTV"/>
</dbReference>
<keyword evidence="3" id="KW-1185">Reference proteome</keyword>
<dbReference type="Proteomes" id="UP000011529">
    <property type="component" value="Unassembled WGS sequence"/>
</dbReference>
<dbReference type="PATRIC" id="fig|1263867.3.peg.2371"/>
<dbReference type="Pfam" id="PF07639">
    <property type="entry name" value="YTV"/>
    <property type="match status" value="1"/>
</dbReference>
<accession>M2B5I0</accession>
<proteinExistence type="predicted"/>
<evidence type="ECO:0000313" key="3">
    <source>
        <dbReference type="Proteomes" id="UP000011529"/>
    </source>
</evidence>
<reference evidence="2" key="1">
    <citation type="submission" date="2012-11" db="EMBL/GenBank/DDBJ databases">
        <title>Permanent draft genomes of Rhodopirellula europaea strain SH398 and 6C.</title>
        <authorList>
            <person name="Richter M."/>
            <person name="Richter-Heitmann T."/>
            <person name="Frank C."/>
            <person name="Harder J."/>
            <person name="Glockner F.O."/>
        </authorList>
    </citation>
    <scope>NUCLEOTIDE SEQUENCE</scope>
    <source>
        <strain evidence="2">6C</strain>
    </source>
</reference>
<dbReference type="AlphaFoldDB" id="M2B5I0"/>
<evidence type="ECO:0000313" key="2">
    <source>
        <dbReference type="EMBL" id="EMB16978.1"/>
    </source>
</evidence>
<feature type="signal peptide" evidence="1">
    <location>
        <begin position="1"/>
        <end position="40"/>
    </location>
</feature>
<feature type="chain" id="PRO_5004020743" evidence="1">
    <location>
        <begin position="41"/>
        <end position="600"/>
    </location>
</feature>